<dbReference type="SUPFAM" id="SSF49899">
    <property type="entry name" value="Concanavalin A-like lectins/glucanases"/>
    <property type="match status" value="1"/>
</dbReference>
<comment type="caution">
    <text evidence="5">The sequence shown here is derived from an EMBL/GenBank/DDBJ whole genome shotgun (WGS) entry which is preliminary data.</text>
</comment>
<feature type="domain" description="Legume lectin" evidence="4">
    <location>
        <begin position="6"/>
        <end position="155"/>
    </location>
</feature>
<comment type="similarity">
    <text evidence="1">Belongs to the leguminous lectin family.</text>
</comment>
<evidence type="ECO:0000313" key="6">
    <source>
        <dbReference type="Proteomes" id="UP000554482"/>
    </source>
</evidence>
<dbReference type="GO" id="GO:0016301">
    <property type="term" value="F:kinase activity"/>
    <property type="evidence" value="ECO:0007669"/>
    <property type="project" value="UniProtKB-KW"/>
</dbReference>
<keyword evidence="6" id="KW-1185">Reference proteome</keyword>
<dbReference type="EMBL" id="JABWDY010034543">
    <property type="protein sequence ID" value="KAF5182600.1"/>
    <property type="molecule type" value="Genomic_DNA"/>
</dbReference>
<keyword evidence="5" id="KW-0418">Kinase</keyword>
<evidence type="ECO:0000259" key="4">
    <source>
        <dbReference type="Pfam" id="PF00139"/>
    </source>
</evidence>
<keyword evidence="3" id="KW-0472">Membrane</keyword>
<organism evidence="5 6">
    <name type="scientific">Thalictrum thalictroides</name>
    <name type="common">Rue-anemone</name>
    <name type="synonym">Anemone thalictroides</name>
    <dbReference type="NCBI Taxonomy" id="46969"/>
    <lineage>
        <taxon>Eukaryota</taxon>
        <taxon>Viridiplantae</taxon>
        <taxon>Streptophyta</taxon>
        <taxon>Embryophyta</taxon>
        <taxon>Tracheophyta</taxon>
        <taxon>Spermatophyta</taxon>
        <taxon>Magnoliopsida</taxon>
        <taxon>Ranunculales</taxon>
        <taxon>Ranunculaceae</taxon>
        <taxon>Thalictroideae</taxon>
        <taxon>Thalictrum</taxon>
    </lineage>
</organism>
<name>A0A7J6VEF8_THATH</name>
<feature type="transmembrane region" description="Helical" evidence="3">
    <location>
        <begin position="159"/>
        <end position="184"/>
    </location>
</feature>
<dbReference type="Proteomes" id="UP000554482">
    <property type="component" value="Unassembled WGS sequence"/>
</dbReference>
<dbReference type="PANTHER" id="PTHR32401:SF48">
    <property type="entry name" value="LEGUME LECTIN DOMAIN-CONTAINING PROTEIN"/>
    <property type="match status" value="1"/>
</dbReference>
<reference evidence="5 6" key="1">
    <citation type="submission" date="2020-06" db="EMBL/GenBank/DDBJ databases">
        <title>Transcriptomic and genomic resources for Thalictrum thalictroides and T. hernandezii: Facilitating candidate gene discovery in an emerging model plant lineage.</title>
        <authorList>
            <person name="Arias T."/>
            <person name="Riano-Pachon D.M."/>
            <person name="Di Stilio V.S."/>
        </authorList>
    </citation>
    <scope>NUCLEOTIDE SEQUENCE [LARGE SCALE GENOMIC DNA]</scope>
    <source>
        <strain evidence="6">cv. WT478/WT964</strain>
        <tissue evidence="5">Leaves</tissue>
    </source>
</reference>
<dbReference type="InterPro" id="IPR050258">
    <property type="entry name" value="Leguminous_Lectin"/>
</dbReference>
<dbReference type="Pfam" id="PF00139">
    <property type="entry name" value="Lectin_legB"/>
    <property type="match status" value="1"/>
</dbReference>
<dbReference type="InterPro" id="IPR001220">
    <property type="entry name" value="Legume_lectin_dom"/>
</dbReference>
<keyword evidence="5" id="KW-0808">Transferase</keyword>
<keyword evidence="3" id="KW-0812">Transmembrane</keyword>
<keyword evidence="3" id="KW-1133">Transmembrane helix</keyword>
<gene>
    <name evidence="5" type="ORF">FRX31_027811</name>
</gene>
<protein>
    <submittedName>
        <fullName evidence="5">L-type lectin-domain containing receptor kinase V.9</fullName>
    </submittedName>
</protein>
<accession>A0A7J6VEF8</accession>
<proteinExistence type="inferred from homology"/>
<keyword evidence="5" id="KW-0675">Receptor</keyword>
<sequence length="231" mass="26064">MFNTIPGESLAFVIAPDLTIRANSEGQYLGLTNSSTDGNATNHLIVVELDTVKQDFDPDNHHSIQSKVNESLSNFDITIAQNKRVLHTVDDQYDGETKELNVYINTHPVLKSNINIRDYVNKWSYFGFAASTGMYSQLNAVLNWKLELKNYSGHHDSKAWIKITVGVGAPVLVLVLCVIVVYFLRKRRNQDDSIILGVLKRLPGTPKEFRFHDLNIATSNFDEKLKLGQGW</sequence>
<keyword evidence="2 5" id="KW-0430">Lectin</keyword>
<evidence type="ECO:0000313" key="5">
    <source>
        <dbReference type="EMBL" id="KAF5182600.1"/>
    </source>
</evidence>
<dbReference type="AlphaFoldDB" id="A0A7J6VEF8"/>
<dbReference type="OrthoDB" id="1913956at2759"/>
<evidence type="ECO:0000256" key="3">
    <source>
        <dbReference type="SAM" id="Phobius"/>
    </source>
</evidence>
<dbReference type="GO" id="GO:0030246">
    <property type="term" value="F:carbohydrate binding"/>
    <property type="evidence" value="ECO:0007669"/>
    <property type="project" value="UniProtKB-KW"/>
</dbReference>
<dbReference type="Gene3D" id="2.60.120.200">
    <property type="match status" value="1"/>
</dbReference>
<evidence type="ECO:0000256" key="2">
    <source>
        <dbReference type="ARBA" id="ARBA00022734"/>
    </source>
</evidence>
<dbReference type="InterPro" id="IPR013320">
    <property type="entry name" value="ConA-like_dom_sf"/>
</dbReference>
<dbReference type="PANTHER" id="PTHR32401">
    <property type="entry name" value="CONCANAVALIN A-LIKE LECTIN FAMILY PROTEIN"/>
    <property type="match status" value="1"/>
</dbReference>
<evidence type="ECO:0000256" key="1">
    <source>
        <dbReference type="ARBA" id="ARBA00007606"/>
    </source>
</evidence>